<evidence type="ECO:0000313" key="3">
    <source>
        <dbReference type="Proteomes" id="UP001244341"/>
    </source>
</evidence>
<evidence type="ECO:0000256" key="1">
    <source>
        <dbReference type="SAM" id="MobiDB-lite"/>
    </source>
</evidence>
<feature type="compositionally biased region" description="Polar residues" evidence="1">
    <location>
        <begin position="72"/>
        <end position="89"/>
    </location>
</feature>
<evidence type="ECO:0008006" key="4">
    <source>
        <dbReference type="Google" id="ProtNLM"/>
    </source>
</evidence>
<dbReference type="Proteomes" id="UP001244341">
    <property type="component" value="Chromosome 10b"/>
</dbReference>
<evidence type="ECO:0000313" key="2">
    <source>
        <dbReference type="EMBL" id="WIA18659.1"/>
    </source>
</evidence>
<accession>A0ABY8UBA9</accession>
<sequence length="89" mass="9840">MAKQQAQQQHYRTAAVGWFAVQVWRPRYQRAGAPAADESQHPVEGQGQQQAMSPSIRASARLNGGMAAARRQLSSINHNVTTSNNKRLQ</sequence>
<feature type="region of interest" description="Disordered" evidence="1">
    <location>
        <begin position="31"/>
        <end position="89"/>
    </location>
</feature>
<organism evidence="2 3">
    <name type="scientific">Tetradesmus obliquus</name>
    <name type="common">Green alga</name>
    <name type="synonym">Acutodesmus obliquus</name>
    <dbReference type="NCBI Taxonomy" id="3088"/>
    <lineage>
        <taxon>Eukaryota</taxon>
        <taxon>Viridiplantae</taxon>
        <taxon>Chlorophyta</taxon>
        <taxon>core chlorophytes</taxon>
        <taxon>Chlorophyceae</taxon>
        <taxon>CS clade</taxon>
        <taxon>Sphaeropleales</taxon>
        <taxon>Scenedesmaceae</taxon>
        <taxon>Tetradesmus</taxon>
    </lineage>
</organism>
<protein>
    <recommendedName>
        <fullName evidence="4">DUF4005 domain-containing protein</fullName>
    </recommendedName>
</protein>
<name>A0ABY8UBA9_TETOB</name>
<reference evidence="2 3" key="1">
    <citation type="submission" date="2023-05" db="EMBL/GenBank/DDBJ databases">
        <title>A 100% complete, gapless, phased diploid assembly of the Scenedesmus obliquus UTEX 3031 genome.</title>
        <authorList>
            <person name="Biondi T.C."/>
            <person name="Hanschen E.R."/>
            <person name="Kwon T."/>
            <person name="Eng W."/>
            <person name="Kruse C.P.S."/>
            <person name="Koehler S.I."/>
            <person name="Kunde Y."/>
            <person name="Gleasner C.D."/>
            <person name="You Mak K.T."/>
            <person name="Polle J."/>
            <person name="Hovde B.T."/>
            <person name="Starkenburg S.R."/>
        </authorList>
    </citation>
    <scope>NUCLEOTIDE SEQUENCE [LARGE SCALE GENOMIC DNA]</scope>
    <source>
        <strain evidence="2 3">DOE0152z</strain>
    </source>
</reference>
<proteinExistence type="predicted"/>
<dbReference type="EMBL" id="CP126217">
    <property type="protein sequence ID" value="WIA18659.1"/>
    <property type="molecule type" value="Genomic_DNA"/>
</dbReference>
<keyword evidence="3" id="KW-1185">Reference proteome</keyword>
<gene>
    <name evidence="2" type="ORF">OEZ85_003364</name>
</gene>